<accession>A0A9P9ER32</accession>
<keyword evidence="1" id="KW-0808">Transferase</keyword>
<comment type="caution">
    <text evidence="1">The sequence shown here is derived from an EMBL/GenBank/DDBJ whole genome shotgun (WGS) entry which is preliminary data.</text>
</comment>
<gene>
    <name evidence="1" type="ORF">B0J13DRAFT_636032</name>
</gene>
<proteinExistence type="predicted"/>
<name>A0A9P9ER32_9HYPO</name>
<reference evidence="1" key="1">
    <citation type="journal article" date="2021" name="Nat. Commun.">
        <title>Genetic determinants of endophytism in the Arabidopsis root mycobiome.</title>
        <authorList>
            <person name="Mesny F."/>
            <person name="Miyauchi S."/>
            <person name="Thiergart T."/>
            <person name="Pickel B."/>
            <person name="Atanasova L."/>
            <person name="Karlsson M."/>
            <person name="Huettel B."/>
            <person name="Barry K.W."/>
            <person name="Haridas S."/>
            <person name="Chen C."/>
            <person name="Bauer D."/>
            <person name="Andreopoulos W."/>
            <person name="Pangilinan J."/>
            <person name="LaButti K."/>
            <person name="Riley R."/>
            <person name="Lipzen A."/>
            <person name="Clum A."/>
            <person name="Drula E."/>
            <person name="Henrissat B."/>
            <person name="Kohler A."/>
            <person name="Grigoriev I.V."/>
            <person name="Martin F.M."/>
            <person name="Hacquard S."/>
        </authorList>
    </citation>
    <scope>NUCLEOTIDE SEQUENCE</scope>
    <source>
        <strain evidence="1">MPI-CAGE-AT-0021</strain>
    </source>
</reference>
<dbReference type="AlphaFoldDB" id="A0A9P9ER32"/>
<dbReference type="InterPro" id="IPR015424">
    <property type="entry name" value="PyrdxlP-dep_Trfase"/>
</dbReference>
<dbReference type="PANTHER" id="PTHR42858">
    <property type="entry name" value="AMINOTRANSFERASE"/>
    <property type="match status" value="1"/>
</dbReference>
<dbReference type="Gene3D" id="3.40.640.10">
    <property type="entry name" value="Type I PLP-dependent aspartate aminotransferase-like (Major domain)"/>
    <property type="match status" value="1"/>
</dbReference>
<dbReference type="SUPFAM" id="SSF53383">
    <property type="entry name" value="PLP-dependent transferases"/>
    <property type="match status" value="1"/>
</dbReference>
<dbReference type="InterPro" id="IPR015421">
    <property type="entry name" value="PyrdxlP-dep_Trfase_major"/>
</dbReference>
<keyword evidence="2" id="KW-1185">Reference proteome</keyword>
<organism evidence="1 2">
    <name type="scientific">Dactylonectria estremocensis</name>
    <dbReference type="NCBI Taxonomy" id="1079267"/>
    <lineage>
        <taxon>Eukaryota</taxon>
        <taxon>Fungi</taxon>
        <taxon>Dikarya</taxon>
        <taxon>Ascomycota</taxon>
        <taxon>Pezizomycotina</taxon>
        <taxon>Sordariomycetes</taxon>
        <taxon>Hypocreomycetidae</taxon>
        <taxon>Hypocreales</taxon>
        <taxon>Nectriaceae</taxon>
        <taxon>Dactylonectria</taxon>
    </lineage>
</organism>
<dbReference type="OrthoDB" id="7042322at2759"/>
<dbReference type="GO" id="GO:0047536">
    <property type="term" value="F:2-aminoadipate transaminase activity"/>
    <property type="evidence" value="ECO:0007669"/>
    <property type="project" value="TreeGrafter"/>
</dbReference>
<dbReference type="Proteomes" id="UP000717696">
    <property type="component" value="Unassembled WGS sequence"/>
</dbReference>
<protein>
    <submittedName>
        <fullName evidence="1">Pyridoxal phosphate-dependent transferase</fullName>
    </submittedName>
</protein>
<dbReference type="PANTHER" id="PTHR42858:SF1">
    <property type="entry name" value="LD15494P"/>
    <property type="match status" value="1"/>
</dbReference>
<sequence>MACPMIEDAGLTGKLRGVPEDEEGLDIDYLRDAISKADAESYSELKPIKNYPKLFKHIIYAILTFSNPSGKIMNDVYDALRWPIEEAASLESIDSLSLRIVDIDRALPSHSEWGNSVSNGSFSKLIAPGMRVGWFEASPKFAEQMGKVGASSSGGCIGHFSSSLISQMITAGEFTSHIQNVLILTYRKRYNAMLTAVEKHLVPLGVKVDTGLSYQSNKDSEKVAGGYFLYIIFPDGLPSAEELATWAKTSQALTIAPGSIFTVRGDEESDRRSQMTFGCGARLSWGWNPEDIIVEGIQRLAVVVQDALDGKFQRYEGGEQAFLSSMSRIDITDAA</sequence>
<dbReference type="InterPro" id="IPR015422">
    <property type="entry name" value="PyrdxlP-dep_Trfase_small"/>
</dbReference>
<dbReference type="Gene3D" id="3.90.1150.10">
    <property type="entry name" value="Aspartate Aminotransferase, domain 1"/>
    <property type="match status" value="1"/>
</dbReference>
<dbReference type="EMBL" id="JAGMUU010000011">
    <property type="protein sequence ID" value="KAH7142582.1"/>
    <property type="molecule type" value="Genomic_DNA"/>
</dbReference>
<evidence type="ECO:0000313" key="1">
    <source>
        <dbReference type="EMBL" id="KAH7142582.1"/>
    </source>
</evidence>
<evidence type="ECO:0000313" key="2">
    <source>
        <dbReference type="Proteomes" id="UP000717696"/>
    </source>
</evidence>